<organism evidence="2 3">
    <name type="scientific">Brevundimonas viscosa</name>
    <dbReference type="NCBI Taxonomy" id="871741"/>
    <lineage>
        <taxon>Bacteria</taxon>
        <taxon>Pseudomonadati</taxon>
        <taxon>Pseudomonadota</taxon>
        <taxon>Alphaproteobacteria</taxon>
        <taxon>Caulobacterales</taxon>
        <taxon>Caulobacteraceae</taxon>
        <taxon>Brevundimonas</taxon>
    </lineage>
</organism>
<feature type="transmembrane region" description="Helical" evidence="1">
    <location>
        <begin position="90"/>
        <end position="121"/>
    </location>
</feature>
<feature type="transmembrane region" description="Helical" evidence="1">
    <location>
        <begin position="187"/>
        <end position="206"/>
    </location>
</feature>
<accession>A0A1I6PT60</accession>
<name>A0A1I6PT60_9CAUL</name>
<keyword evidence="1" id="KW-0812">Transmembrane</keyword>
<dbReference type="InterPro" id="IPR010699">
    <property type="entry name" value="DUF1275"/>
</dbReference>
<evidence type="ECO:0000256" key="1">
    <source>
        <dbReference type="SAM" id="Phobius"/>
    </source>
</evidence>
<dbReference type="STRING" id="871741.SAMN05192570_1257"/>
<dbReference type="PANTHER" id="PTHR37314:SF4">
    <property type="entry name" value="UPF0700 TRANSMEMBRANE PROTEIN YOAK"/>
    <property type="match status" value="1"/>
</dbReference>
<feature type="transmembrane region" description="Helical" evidence="1">
    <location>
        <begin position="161"/>
        <end position="181"/>
    </location>
</feature>
<gene>
    <name evidence="2" type="ORF">SAMN05192570_1257</name>
</gene>
<feature type="transmembrane region" description="Helical" evidence="1">
    <location>
        <begin position="57"/>
        <end position="78"/>
    </location>
</feature>
<evidence type="ECO:0000313" key="3">
    <source>
        <dbReference type="Proteomes" id="UP000198788"/>
    </source>
</evidence>
<dbReference type="EMBL" id="FOZV01000002">
    <property type="protein sequence ID" value="SFS43437.1"/>
    <property type="molecule type" value="Genomic_DNA"/>
</dbReference>
<keyword evidence="1" id="KW-1133">Transmembrane helix</keyword>
<keyword evidence="1" id="KW-0472">Membrane</keyword>
<proteinExistence type="predicted"/>
<dbReference type="OrthoDB" id="885342at2"/>
<keyword evidence="3" id="KW-1185">Reference proteome</keyword>
<protein>
    <submittedName>
        <fullName evidence="2">Uncharacterized membrane protein YoaK, UPF0700 family</fullName>
    </submittedName>
</protein>
<dbReference type="Proteomes" id="UP000198788">
    <property type="component" value="Unassembled WGS sequence"/>
</dbReference>
<dbReference type="AlphaFoldDB" id="A0A1I6PT60"/>
<reference evidence="3" key="1">
    <citation type="submission" date="2016-10" db="EMBL/GenBank/DDBJ databases">
        <authorList>
            <person name="Varghese N."/>
            <person name="Submissions S."/>
        </authorList>
    </citation>
    <scope>NUCLEOTIDE SEQUENCE [LARGE SCALE GENOMIC DNA]</scope>
    <source>
        <strain evidence="3">CGMCC 1.10683</strain>
    </source>
</reference>
<sequence length="217" mass="22214">MREYGRRGVLLAASLSALAGFVDAVGFMTLGGFFVSFMSGNLTRFGVGAALGRWDQAATAAGIIGLFVLGVVAGALVARRAGEGRRSPVLAVEAALLLTAAGLCTAGWTAAGMVAVVLAMGVENAVFQRQGDVGVGLTYMTGTLARMGQRIATALCGGPRWDWVPFLLLWAGLAAGGALGAVSFLRWGVLALWFAAGVVVVLTVAVRRAEARAERAG</sequence>
<dbReference type="RefSeq" id="WP_092307914.1">
    <property type="nucleotide sequence ID" value="NZ_FOZV01000002.1"/>
</dbReference>
<dbReference type="PANTHER" id="PTHR37314">
    <property type="entry name" value="SLR0142 PROTEIN"/>
    <property type="match status" value="1"/>
</dbReference>
<dbReference type="Pfam" id="PF06912">
    <property type="entry name" value="DUF1275"/>
    <property type="match status" value="1"/>
</dbReference>
<evidence type="ECO:0000313" key="2">
    <source>
        <dbReference type="EMBL" id="SFS43437.1"/>
    </source>
</evidence>